<evidence type="ECO:0000259" key="9">
    <source>
        <dbReference type="Pfam" id="PF00593"/>
    </source>
</evidence>
<dbReference type="AlphaFoldDB" id="A0AA39CSX3"/>
<proteinExistence type="inferred from homology"/>
<dbReference type="Pfam" id="PF07715">
    <property type="entry name" value="Plug"/>
    <property type="match status" value="1"/>
</dbReference>
<keyword evidence="8" id="KW-0732">Signal</keyword>
<feature type="domain" description="TonB-dependent receptor plug" evidence="10">
    <location>
        <begin position="72"/>
        <end position="173"/>
    </location>
</feature>
<evidence type="ECO:0000256" key="2">
    <source>
        <dbReference type="ARBA" id="ARBA00009810"/>
    </source>
</evidence>
<evidence type="ECO:0000256" key="1">
    <source>
        <dbReference type="ARBA" id="ARBA00004571"/>
    </source>
</evidence>
<dbReference type="InterPro" id="IPR039426">
    <property type="entry name" value="TonB-dep_rcpt-like"/>
</dbReference>
<dbReference type="GO" id="GO:0015344">
    <property type="term" value="F:siderophore uptake transmembrane transporter activity"/>
    <property type="evidence" value="ECO:0007669"/>
    <property type="project" value="TreeGrafter"/>
</dbReference>
<keyword evidence="7" id="KW-0998">Cell outer membrane</keyword>
<feature type="domain" description="TonB-dependent receptor-like beta-barrel" evidence="9">
    <location>
        <begin position="267"/>
        <end position="674"/>
    </location>
</feature>
<sequence length="699" mass="76354">MGGWPVAARRGSPSMLPIRSPRLAVLAVALSAACTAHAEAPADARSATDLDAVKVIAERTHTEAGALGDRVLRDTPFAITAVGREQIEQRQVVSLGEAFLLDPSVTTQVSAYASGWSSPIRNRGIDLNFDSYRVNGLQVSSWGTEWPLEVMEQVDLLKGPGGFLYGFGAPGGIVNYITKKPTEVPTFSAQLGWREQGIVSGGIDVGGRFGNEQMFGYRFNAFQEKGETFNGGHVDRKVGALSLDARLSDALTWTFDGVFQSRDLREESPQYYFRGLTSLPRPIAGDVDNSVPGTYYDTRSSLLSTALDWQINSDWKASLSYGVTTSWNDVNKIFAYIDDLNGDYDINVYELGGKSEWKLAQALVQGSFGTGPLRHQLVAGVSHQTGLGWDRPYEFSLIGRANLYQRHDIRHDAVGSRVMTRGSETVQKAVFVSDTVDLGHGWSVLAGWRYNDFETKGAYHTYPVTPTYAVMFKPSEAVTLYASYIESLEAGSRVGNSYINAGDVLDPTISKQYEIGAKVEADRWNANVAAFRLERGANIDQLTDAGKRLVQDGITLYEGIEASADLHLSDALTVGGGVTWLDPTYDKLSPGSAAQEGNRTVGAARWSGVLHATYQLPWVEGLETYAAVRYYGDVWYDADNTLKLPDYTLVNAGVGYRLLASGHPVTLRASVENLANRRYWSNAGVGLPRTFALSVQFDM</sequence>
<gene>
    <name evidence="11" type="ORF">H2204_012504</name>
</gene>
<dbReference type="InterPro" id="IPR036942">
    <property type="entry name" value="Beta-barrel_TonB_sf"/>
</dbReference>
<dbReference type="SUPFAM" id="SSF56935">
    <property type="entry name" value="Porins"/>
    <property type="match status" value="1"/>
</dbReference>
<keyword evidence="4" id="KW-0812">Transmembrane</keyword>
<dbReference type="GO" id="GO:0015891">
    <property type="term" value="P:siderophore transport"/>
    <property type="evidence" value="ECO:0007669"/>
    <property type="project" value="InterPro"/>
</dbReference>
<evidence type="ECO:0000256" key="5">
    <source>
        <dbReference type="ARBA" id="ARBA00023077"/>
    </source>
</evidence>
<comment type="caution">
    <text evidence="11">The sequence shown here is derived from an EMBL/GenBank/DDBJ whole genome shotgun (WGS) entry which is preliminary data.</text>
</comment>
<accession>A0AA39CSX3</accession>
<evidence type="ECO:0000256" key="4">
    <source>
        <dbReference type="ARBA" id="ARBA00022692"/>
    </source>
</evidence>
<evidence type="ECO:0000256" key="7">
    <source>
        <dbReference type="ARBA" id="ARBA00023237"/>
    </source>
</evidence>
<dbReference type="PANTHER" id="PTHR32552">
    <property type="entry name" value="FERRICHROME IRON RECEPTOR-RELATED"/>
    <property type="match status" value="1"/>
</dbReference>
<evidence type="ECO:0000259" key="10">
    <source>
        <dbReference type="Pfam" id="PF07715"/>
    </source>
</evidence>
<keyword evidence="5" id="KW-0798">TonB box</keyword>
<dbReference type="InterPro" id="IPR010105">
    <property type="entry name" value="TonB_sidphr_rcpt"/>
</dbReference>
<dbReference type="NCBIfam" id="TIGR01783">
    <property type="entry name" value="TonB-siderophor"/>
    <property type="match status" value="1"/>
</dbReference>
<reference evidence="11" key="1">
    <citation type="submission" date="2022-10" db="EMBL/GenBank/DDBJ databases">
        <title>Culturing micro-colonial fungi from biological soil crusts in the Mojave desert and describing Neophaeococcomyces mojavensis, and introducing the new genera and species Taxawa tesnikishii.</title>
        <authorList>
            <person name="Kurbessoian T."/>
            <person name="Stajich J.E."/>
        </authorList>
    </citation>
    <scope>NUCLEOTIDE SEQUENCE</scope>
    <source>
        <strain evidence="11">TK_35</strain>
    </source>
</reference>
<dbReference type="PANTHER" id="PTHR32552:SF82">
    <property type="entry name" value="FCUA PROTEIN"/>
    <property type="match status" value="1"/>
</dbReference>
<feature type="chain" id="PRO_5041447161" description="TonB-dependent siderophore receptor" evidence="8">
    <location>
        <begin position="39"/>
        <end position="699"/>
    </location>
</feature>
<protein>
    <recommendedName>
        <fullName evidence="12">TonB-dependent siderophore receptor</fullName>
    </recommendedName>
</protein>
<dbReference type="InterPro" id="IPR000531">
    <property type="entry name" value="Beta-barrel_TonB"/>
</dbReference>
<evidence type="ECO:0000313" key="11">
    <source>
        <dbReference type="EMBL" id="KAJ9619743.1"/>
    </source>
</evidence>
<name>A0AA39CSX3_9EURO</name>
<evidence type="ECO:0000256" key="3">
    <source>
        <dbReference type="ARBA" id="ARBA00022448"/>
    </source>
</evidence>
<comment type="subcellular location">
    <subcellularLocation>
        <location evidence="1">Cell outer membrane</location>
        <topology evidence="1">Multi-pass membrane protein</topology>
    </subcellularLocation>
</comment>
<comment type="similarity">
    <text evidence="2">Belongs to the TonB-dependent receptor family.</text>
</comment>
<organism evidence="11">
    <name type="scientific">Knufia peltigerae</name>
    <dbReference type="NCBI Taxonomy" id="1002370"/>
    <lineage>
        <taxon>Eukaryota</taxon>
        <taxon>Fungi</taxon>
        <taxon>Dikarya</taxon>
        <taxon>Ascomycota</taxon>
        <taxon>Pezizomycotina</taxon>
        <taxon>Eurotiomycetes</taxon>
        <taxon>Chaetothyriomycetidae</taxon>
        <taxon>Chaetothyriales</taxon>
        <taxon>Trichomeriaceae</taxon>
        <taxon>Knufia</taxon>
    </lineage>
</organism>
<dbReference type="Gene3D" id="2.40.170.20">
    <property type="entry name" value="TonB-dependent receptor, beta-barrel domain"/>
    <property type="match status" value="1"/>
</dbReference>
<dbReference type="Gene3D" id="2.170.130.10">
    <property type="entry name" value="TonB-dependent receptor, plug domain"/>
    <property type="match status" value="1"/>
</dbReference>
<evidence type="ECO:0000256" key="8">
    <source>
        <dbReference type="SAM" id="SignalP"/>
    </source>
</evidence>
<evidence type="ECO:0000256" key="6">
    <source>
        <dbReference type="ARBA" id="ARBA00023136"/>
    </source>
</evidence>
<dbReference type="CDD" id="cd01347">
    <property type="entry name" value="ligand_gated_channel"/>
    <property type="match status" value="1"/>
</dbReference>
<dbReference type="InterPro" id="IPR037066">
    <property type="entry name" value="Plug_dom_sf"/>
</dbReference>
<dbReference type="Pfam" id="PF00593">
    <property type="entry name" value="TonB_dep_Rec_b-barrel"/>
    <property type="match status" value="1"/>
</dbReference>
<feature type="signal peptide" evidence="8">
    <location>
        <begin position="1"/>
        <end position="38"/>
    </location>
</feature>
<keyword evidence="3" id="KW-0813">Transport</keyword>
<dbReference type="InterPro" id="IPR012910">
    <property type="entry name" value="Plug_dom"/>
</dbReference>
<dbReference type="GO" id="GO:0038023">
    <property type="term" value="F:signaling receptor activity"/>
    <property type="evidence" value="ECO:0007669"/>
    <property type="project" value="InterPro"/>
</dbReference>
<dbReference type="PROSITE" id="PS52016">
    <property type="entry name" value="TONB_DEPENDENT_REC_3"/>
    <property type="match status" value="1"/>
</dbReference>
<evidence type="ECO:0008006" key="12">
    <source>
        <dbReference type="Google" id="ProtNLM"/>
    </source>
</evidence>
<dbReference type="EMBL" id="JAPDRN010000129">
    <property type="protein sequence ID" value="KAJ9619743.1"/>
    <property type="molecule type" value="Genomic_DNA"/>
</dbReference>
<keyword evidence="6" id="KW-0472">Membrane</keyword>